<feature type="compositionally biased region" description="Low complexity" evidence="1">
    <location>
        <begin position="104"/>
        <end position="120"/>
    </location>
</feature>
<evidence type="ECO:0000259" key="3">
    <source>
        <dbReference type="PROSITE" id="PS51140"/>
    </source>
</evidence>
<protein>
    <recommendedName>
        <fullName evidence="3">CUE domain-containing protein</fullName>
    </recommendedName>
</protein>
<evidence type="ECO:0000256" key="2">
    <source>
        <dbReference type="SAM" id="SignalP"/>
    </source>
</evidence>
<feature type="domain" description="CUE" evidence="3">
    <location>
        <begin position="43"/>
        <end position="85"/>
    </location>
</feature>
<dbReference type="PROSITE" id="PS51140">
    <property type="entry name" value="CUE"/>
    <property type="match status" value="1"/>
</dbReference>
<dbReference type="Gene3D" id="1.10.8.10">
    <property type="entry name" value="DNA helicase RuvA subunit, C-terminal domain"/>
    <property type="match status" value="1"/>
</dbReference>
<keyword evidence="5" id="KW-1185">Reference proteome</keyword>
<evidence type="ECO:0000313" key="4">
    <source>
        <dbReference type="EMBL" id="TCD63157.1"/>
    </source>
</evidence>
<dbReference type="Pfam" id="PF02845">
    <property type="entry name" value="CUE"/>
    <property type="match status" value="1"/>
</dbReference>
<feature type="chain" id="PRO_5020664140" description="CUE domain-containing protein" evidence="2">
    <location>
        <begin position="24"/>
        <end position="197"/>
    </location>
</feature>
<feature type="region of interest" description="Disordered" evidence="1">
    <location>
        <begin position="104"/>
        <end position="124"/>
    </location>
</feature>
<dbReference type="Proteomes" id="UP000292702">
    <property type="component" value="Unassembled WGS sequence"/>
</dbReference>
<feature type="signal peptide" evidence="2">
    <location>
        <begin position="1"/>
        <end position="23"/>
    </location>
</feature>
<dbReference type="GO" id="GO:0043130">
    <property type="term" value="F:ubiquitin binding"/>
    <property type="evidence" value="ECO:0007669"/>
    <property type="project" value="InterPro"/>
</dbReference>
<gene>
    <name evidence="4" type="ORF">EIP91_005885</name>
</gene>
<dbReference type="OrthoDB" id="3824970at2759"/>
<accession>A0A4V2MVM2</accession>
<proteinExistence type="predicted"/>
<evidence type="ECO:0000313" key="5">
    <source>
        <dbReference type="Proteomes" id="UP000292702"/>
    </source>
</evidence>
<dbReference type="EMBL" id="RWJN01000318">
    <property type="protein sequence ID" value="TCD63157.1"/>
    <property type="molecule type" value="Genomic_DNA"/>
</dbReference>
<keyword evidence="2" id="KW-0732">Signal</keyword>
<dbReference type="STRING" id="92696.A0A4V2MVM2"/>
<evidence type="ECO:0000256" key="1">
    <source>
        <dbReference type="SAM" id="MobiDB-lite"/>
    </source>
</evidence>
<name>A0A4V2MVM2_9APHY</name>
<dbReference type="AlphaFoldDB" id="A0A4V2MVM2"/>
<reference evidence="4 5" key="1">
    <citation type="submission" date="2018-11" db="EMBL/GenBank/DDBJ databases">
        <title>Genome assembly of Steccherinum ochraceum LE-BIN_3174, the white-rot fungus of the Steccherinaceae family (The Residual Polyporoid clade, Polyporales, Basidiomycota).</title>
        <authorList>
            <person name="Fedorova T.V."/>
            <person name="Glazunova O.A."/>
            <person name="Landesman E.O."/>
            <person name="Moiseenko K.V."/>
            <person name="Psurtseva N.V."/>
            <person name="Savinova O.S."/>
            <person name="Shakhova N.V."/>
            <person name="Tyazhelova T.V."/>
            <person name="Vasina D.V."/>
        </authorList>
    </citation>
    <scope>NUCLEOTIDE SEQUENCE [LARGE SCALE GENOMIC DNA]</scope>
    <source>
        <strain evidence="4 5">LE-BIN_3174</strain>
    </source>
</reference>
<sequence>MGEVVNVIVAVAVIVFIVRWATSNNAPSQPSPSSILGFRPKNVTPEMVETIHNMFPDIPSDNIRYDLLRTGSVQITTNKLLERGFLPAPPPAYFTLYPRAVEPANPAARPGQAQQPAAAASKSKSESLISRFHLEDRVIASASGVSAAPEEAGGKSVWEENAAKREASLRERKAQMILAARQRLLAQQAAQQAEPSS</sequence>
<comment type="caution">
    <text evidence="4">The sequence shown here is derived from an EMBL/GenBank/DDBJ whole genome shotgun (WGS) entry which is preliminary data.</text>
</comment>
<dbReference type="SMART" id="SM00546">
    <property type="entry name" value="CUE"/>
    <property type="match status" value="1"/>
</dbReference>
<organism evidence="4 5">
    <name type="scientific">Steccherinum ochraceum</name>
    <dbReference type="NCBI Taxonomy" id="92696"/>
    <lineage>
        <taxon>Eukaryota</taxon>
        <taxon>Fungi</taxon>
        <taxon>Dikarya</taxon>
        <taxon>Basidiomycota</taxon>
        <taxon>Agaricomycotina</taxon>
        <taxon>Agaricomycetes</taxon>
        <taxon>Polyporales</taxon>
        <taxon>Steccherinaceae</taxon>
        <taxon>Steccherinum</taxon>
    </lineage>
</organism>
<dbReference type="InterPro" id="IPR003892">
    <property type="entry name" value="CUE"/>
</dbReference>
<dbReference type="CDD" id="cd14424">
    <property type="entry name" value="CUE_Cue1p_like"/>
    <property type="match status" value="1"/>
</dbReference>